<sequence length="242" mass="26591">MSFPSYSAFAASNEFSTIILLIINLYFNSFGQPTRSNIAEQDAAIYYAASVSDTFYAKRALTPFTATDRIISTDSNDLASHSADDPSENSSYSKAPSHNICPITDLLTGLTPLSSQIAGTGESFVDVKGIGTAIHLQGRLLEKEQNFSKAIHDKTIRTATFADDTSKDTFNINDEYIDSSSHHHYKEGVDDNELNLKRSVAFTDETKQDAHPFTSVESALQTNNGIRRVREGIVHDIAKVLK</sequence>
<dbReference type="EMBL" id="KV454482">
    <property type="protein sequence ID" value="ODV60556.1"/>
    <property type="molecule type" value="Genomic_DNA"/>
</dbReference>
<dbReference type="InParanoid" id="A0A1D2VFZ5"/>
<evidence type="ECO:0000256" key="1">
    <source>
        <dbReference type="SAM" id="MobiDB-lite"/>
    </source>
</evidence>
<reference evidence="3" key="1">
    <citation type="submission" date="2016-05" db="EMBL/GenBank/DDBJ databases">
        <title>Comparative genomics of biotechnologically important yeasts.</title>
        <authorList>
            <consortium name="DOE Joint Genome Institute"/>
            <person name="Riley R."/>
            <person name="Haridas S."/>
            <person name="Wolfe K.H."/>
            <person name="Lopes M.R."/>
            <person name="Hittinger C.T."/>
            <person name="Goker M."/>
            <person name="Salamov A."/>
            <person name="Wisecaver J."/>
            <person name="Long T.M."/>
            <person name="Aerts A.L."/>
            <person name="Barry K."/>
            <person name="Choi C."/>
            <person name="Clum A."/>
            <person name="Coughlan A.Y."/>
            <person name="Deshpande S."/>
            <person name="Douglass A.P."/>
            <person name="Hanson S.J."/>
            <person name="Klenk H.-P."/>
            <person name="Labutti K."/>
            <person name="Lapidus A."/>
            <person name="Lindquist E."/>
            <person name="Lipzen A."/>
            <person name="Meier-Kolthoff J.P."/>
            <person name="Ohm R.A."/>
            <person name="Otillar R.P."/>
            <person name="Pangilinan J."/>
            <person name="Peng Y."/>
            <person name="Rokas A."/>
            <person name="Rosa C.A."/>
            <person name="Scheuner C."/>
            <person name="Sibirny A.A."/>
            <person name="Slot J.C."/>
            <person name="Stielow J.B."/>
            <person name="Sun H."/>
            <person name="Kurtzman C.P."/>
            <person name="Blackwell M."/>
            <person name="Grigoriev I.V."/>
            <person name="Jeffries T.W."/>
        </authorList>
    </citation>
    <scope>NUCLEOTIDE SEQUENCE [LARGE SCALE GENOMIC DNA]</scope>
    <source>
        <strain evidence="3">DSM 1968</strain>
    </source>
</reference>
<proteinExistence type="predicted"/>
<accession>A0A1D2VFZ5</accession>
<dbReference type="Proteomes" id="UP000095038">
    <property type="component" value="Unassembled WGS sequence"/>
</dbReference>
<evidence type="ECO:0000313" key="2">
    <source>
        <dbReference type="EMBL" id="ODV60556.1"/>
    </source>
</evidence>
<gene>
    <name evidence="2" type="ORF">ASCRUDRAFT_8757</name>
</gene>
<dbReference type="RefSeq" id="XP_020046863.1">
    <property type="nucleotide sequence ID" value="XM_020194966.1"/>
</dbReference>
<name>A0A1D2VFZ5_9ASCO</name>
<feature type="region of interest" description="Disordered" evidence="1">
    <location>
        <begin position="76"/>
        <end position="95"/>
    </location>
</feature>
<organism evidence="2 3">
    <name type="scientific">Ascoidea rubescens DSM 1968</name>
    <dbReference type="NCBI Taxonomy" id="1344418"/>
    <lineage>
        <taxon>Eukaryota</taxon>
        <taxon>Fungi</taxon>
        <taxon>Dikarya</taxon>
        <taxon>Ascomycota</taxon>
        <taxon>Saccharomycotina</taxon>
        <taxon>Saccharomycetes</taxon>
        <taxon>Ascoideaceae</taxon>
        <taxon>Ascoidea</taxon>
    </lineage>
</organism>
<dbReference type="GeneID" id="30968602"/>
<dbReference type="AlphaFoldDB" id="A0A1D2VFZ5"/>
<keyword evidence="3" id="KW-1185">Reference proteome</keyword>
<protein>
    <submittedName>
        <fullName evidence="2">Uncharacterized protein</fullName>
    </submittedName>
</protein>
<evidence type="ECO:0000313" key="3">
    <source>
        <dbReference type="Proteomes" id="UP000095038"/>
    </source>
</evidence>